<gene>
    <name evidence="7" type="ORF">LOTGIDRAFT_104341</name>
</gene>
<dbReference type="Proteomes" id="UP000030746">
    <property type="component" value="Unassembled WGS sequence"/>
</dbReference>
<name>V4C744_LOTGI</name>
<dbReference type="SUPFAM" id="SSF57196">
    <property type="entry name" value="EGF/Laminin"/>
    <property type="match status" value="1"/>
</dbReference>
<evidence type="ECO:0000313" key="8">
    <source>
        <dbReference type="Proteomes" id="UP000030746"/>
    </source>
</evidence>
<organism evidence="7 8">
    <name type="scientific">Lottia gigantea</name>
    <name type="common">Giant owl limpet</name>
    <dbReference type="NCBI Taxonomy" id="225164"/>
    <lineage>
        <taxon>Eukaryota</taxon>
        <taxon>Metazoa</taxon>
        <taxon>Spiralia</taxon>
        <taxon>Lophotrochozoa</taxon>
        <taxon>Mollusca</taxon>
        <taxon>Gastropoda</taxon>
        <taxon>Patellogastropoda</taxon>
        <taxon>Lottioidea</taxon>
        <taxon>Lottiidae</taxon>
        <taxon>Lottia</taxon>
    </lineage>
</organism>
<dbReference type="KEGG" id="lgi:LOTGIDRAFT_104341"/>
<dbReference type="AlphaFoldDB" id="V4C744"/>
<dbReference type="GeneID" id="20229848"/>
<dbReference type="OrthoDB" id="6159735at2759"/>
<proteinExistence type="predicted"/>
<dbReference type="SMART" id="SM00181">
    <property type="entry name" value="EGF"/>
    <property type="match status" value="1"/>
</dbReference>
<evidence type="ECO:0000256" key="2">
    <source>
        <dbReference type="ARBA" id="ARBA00022525"/>
    </source>
</evidence>
<dbReference type="HOGENOM" id="CLU_3147457_0_0_1"/>
<sequence length="49" mass="5255">INECADNNGGCQNGCENTIGSYKCACRPGFKLHANKKDCIGKTPSDFCK</sequence>
<dbReference type="InterPro" id="IPR001881">
    <property type="entry name" value="EGF-like_Ca-bd_dom"/>
</dbReference>
<dbReference type="EMBL" id="KB201304">
    <property type="protein sequence ID" value="ESO97499.1"/>
    <property type="molecule type" value="Genomic_DNA"/>
</dbReference>
<evidence type="ECO:0000313" key="7">
    <source>
        <dbReference type="EMBL" id="ESO97499.1"/>
    </source>
</evidence>
<dbReference type="RefSeq" id="XP_009051366.1">
    <property type="nucleotide sequence ID" value="XM_009053118.1"/>
</dbReference>
<accession>V4C744</accession>
<evidence type="ECO:0000256" key="5">
    <source>
        <dbReference type="ARBA" id="ARBA00023180"/>
    </source>
</evidence>
<dbReference type="InterPro" id="IPR052080">
    <property type="entry name" value="vWF_C/EGF_Fibrillin"/>
</dbReference>
<keyword evidence="3" id="KW-0732">Signal</keyword>
<evidence type="ECO:0000256" key="1">
    <source>
        <dbReference type="ARBA" id="ARBA00004613"/>
    </source>
</evidence>
<dbReference type="GO" id="GO:0005576">
    <property type="term" value="C:extracellular region"/>
    <property type="evidence" value="ECO:0007669"/>
    <property type="project" value="UniProtKB-SubCell"/>
</dbReference>
<dbReference type="Gene3D" id="2.10.25.10">
    <property type="entry name" value="Laminin"/>
    <property type="match status" value="1"/>
</dbReference>
<keyword evidence="2" id="KW-0964">Secreted</keyword>
<keyword evidence="8" id="KW-1185">Reference proteome</keyword>
<keyword evidence="4" id="KW-1015">Disulfide bond</keyword>
<evidence type="ECO:0000256" key="4">
    <source>
        <dbReference type="ARBA" id="ARBA00023157"/>
    </source>
</evidence>
<comment type="subcellular location">
    <subcellularLocation>
        <location evidence="1">Secreted</location>
    </subcellularLocation>
</comment>
<dbReference type="InterPro" id="IPR000742">
    <property type="entry name" value="EGF"/>
</dbReference>
<dbReference type="PROSITE" id="PS01186">
    <property type="entry name" value="EGF_2"/>
    <property type="match status" value="1"/>
</dbReference>
<protein>
    <recommendedName>
        <fullName evidence="6">EGF-like domain-containing protein</fullName>
    </recommendedName>
</protein>
<evidence type="ECO:0000259" key="6">
    <source>
        <dbReference type="PROSITE" id="PS01186"/>
    </source>
</evidence>
<dbReference type="Pfam" id="PF14670">
    <property type="entry name" value="FXa_inhibition"/>
    <property type="match status" value="1"/>
</dbReference>
<feature type="non-terminal residue" evidence="7">
    <location>
        <position position="1"/>
    </location>
</feature>
<dbReference type="GO" id="GO:0005509">
    <property type="term" value="F:calcium ion binding"/>
    <property type="evidence" value="ECO:0007669"/>
    <property type="project" value="InterPro"/>
</dbReference>
<evidence type="ECO:0000256" key="3">
    <source>
        <dbReference type="ARBA" id="ARBA00022729"/>
    </source>
</evidence>
<dbReference type="PANTHER" id="PTHR47333:SF4">
    <property type="entry name" value="EGF-LIKE DOMAIN-CONTAINING PROTEIN"/>
    <property type="match status" value="1"/>
</dbReference>
<dbReference type="PANTHER" id="PTHR47333">
    <property type="entry name" value="VON WILLEBRAND FACTOR C AND EGF DOMAIN-CONTAINING PROTEIN"/>
    <property type="match status" value="1"/>
</dbReference>
<dbReference type="CTD" id="20229848"/>
<dbReference type="STRING" id="225164.V4C744"/>
<dbReference type="SMART" id="SM00179">
    <property type="entry name" value="EGF_CA"/>
    <property type="match status" value="1"/>
</dbReference>
<feature type="domain" description="EGF-like" evidence="6">
    <location>
        <begin position="24"/>
        <end position="39"/>
    </location>
</feature>
<reference evidence="7 8" key="1">
    <citation type="journal article" date="2013" name="Nature">
        <title>Insights into bilaterian evolution from three spiralian genomes.</title>
        <authorList>
            <person name="Simakov O."/>
            <person name="Marletaz F."/>
            <person name="Cho S.J."/>
            <person name="Edsinger-Gonzales E."/>
            <person name="Havlak P."/>
            <person name="Hellsten U."/>
            <person name="Kuo D.H."/>
            <person name="Larsson T."/>
            <person name="Lv J."/>
            <person name="Arendt D."/>
            <person name="Savage R."/>
            <person name="Osoegawa K."/>
            <person name="de Jong P."/>
            <person name="Grimwood J."/>
            <person name="Chapman J.A."/>
            <person name="Shapiro H."/>
            <person name="Aerts A."/>
            <person name="Otillar R.P."/>
            <person name="Terry A.Y."/>
            <person name="Boore J.L."/>
            <person name="Grigoriev I.V."/>
            <person name="Lindberg D.R."/>
            <person name="Seaver E.C."/>
            <person name="Weisblat D.A."/>
            <person name="Putnam N.H."/>
            <person name="Rokhsar D.S."/>
        </authorList>
    </citation>
    <scope>NUCLEOTIDE SEQUENCE [LARGE SCALE GENOMIC DNA]</scope>
</reference>
<keyword evidence="5" id="KW-0325">Glycoprotein</keyword>
<dbReference type="FunFam" id="2.10.25.10:FF:000022">
    <property type="entry name" value="Metalloendopeptidase"/>
    <property type="match status" value="1"/>
</dbReference>